<protein>
    <submittedName>
        <fullName evidence="1">Uncharacterized protein</fullName>
    </submittedName>
</protein>
<evidence type="ECO:0000313" key="1">
    <source>
        <dbReference type="EMBL" id="OHS97242.1"/>
    </source>
</evidence>
<proteinExistence type="predicted"/>
<keyword evidence="2" id="KW-1185">Reference proteome</keyword>
<evidence type="ECO:0000313" key="2">
    <source>
        <dbReference type="Proteomes" id="UP000179807"/>
    </source>
</evidence>
<gene>
    <name evidence="1" type="ORF">TRFO_36565</name>
</gene>
<dbReference type="VEuPathDB" id="TrichDB:TRFO_36565"/>
<dbReference type="OrthoDB" id="10524412at2759"/>
<name>A0A1J4JDK9_9EUKA</name>
<reference evidence="1" key="1">
    <citation type="submission" date="2016-10" db="EMBL/GenBank/DDBJ databases">
        <authorList>
            <person name="Benchimol M."/>
            <person name="Almeida L.G."/>
            <person name="Vasconcelos A.T."/>
            <person name="Perreira-Neves A."/>
            <person name="Rosa I.A."/>
            <person name="Tasca T."/>
            <person name="Bogo M.R."/>
            <person name="de Souza W."/>
        </authorList>
    </citation>
    <scope>NUCLEOTIDE SEQUENCE [LARGE SCALE GENOMIC DNA]</scope>
    <source>
        <strain evidence="1">K</strain>
    </source>
</reference>
<dbReference type="EMBL" id="MLAK01001127">
    <property type="protein sequence ID" value="OHS97242.1"/>
    <property type="molecule type" value="Genomic_DNA"/>
</dbReference>
<dbReference type="AlphaFoldDB" id="A0A1J4JDK9"/>
<comment type="caution">
    <text evidence="1">The sequence shown here is derived from an EMBL/GenBank/DDBJ whole genome shotgun (WGS) entry which is preliminary data.</text>
</comment>
<organism evidence="1 2">
    <name type="scientific">Tritrichomonas foetus</name>
    <dbReference type="NCBI Taxonomy" id="1144522"/>
    <lineage>
        <taxon>Eukaryota</taxon>
        <taxon>Metamonada</taxon>
        <taxon>Parabasalia</taxon>
        <taxon>Tritrichomonadida</taxon>
        <taxon>Tritrichomonadidae</taxon>
        <taxon>Tritrichomonas</taxon>
    </lineage>
</organism>
<dbReference type="GeneID" id="94845605"/>
<sequence length="81" mass="9801">MKVESEKQKKRAYAIIFNKRRFLNDEKDSSQEFNEMPLFLAEVKGHIDQKYLNEYLEFKPIIRNVNIMNNEETIEKFLNNS</sequence>
<accession>A0A1J4JDK9</accession>
<dbReference type="RefSeq" id="XP_068350379.1">
    <property type="nucleotide sequence ID" value="XM_068510901.1"/>
</dbReference>
<dbReference type="Proteomes" id="UP000179807">
    <property type="component" value="Unassembled WGS sequence"/>
</dbReference>